<evidence type="ECO:0000259" key="1">
    <source>
        <dbReference type="Pfam" id="PF18545"/>
    </source>
</evidence>
<keyword evidence="3" id="KW-1185">Reference proteome</keyword>
<gene>
    <name evidence="2" type="ORF">EA473_18315</name>
</gene>
<organism evidence="2 3">
    <name type="scientific">Natrarchaeobius chitinivorans</name>
    <dbReference type="NCBI Taxonomy" id="1679083"/>
    <lineage>
        <taxon>Archaea</taxon>
        <taxon>Methanobacteriati</taxon>
        <taxon>Methanobacteriota</taxon>
        <taxon>Stenosarchaea group</taxon>
        <taxon>Halobacteria</taxon>
        <taxon>Halobacteriales</taxon>
        <taxon>Natrialbaceae</taxon>
        <taxon>Natrarchaeobius</taxon>
    </lineage>
</organism>
<dbReference type="EMBL" id="REGA01000019">
    <property type="protein sequence ID" value="RQG91986.1"/>
    <property type="molecule type" value="Genomic_DNA"/>
</dbReference>
<comment type="caution">
    <text evidence="2">The sequence shown here is derived from an EMBL/GenBank/DDBJ whole genome shotgun (WGS) entry which is preliminary data.</text>
</comment>
<reference evidence="2 3" key="1">
    <citation type="submission" date="2018-10" db="EMBL/GenBank/DDBJ databases">
        <title>Natrarchaeobius chitinivorans gen. nov., sp. nov., and Natrarchaeobius haloalkaliphilus sp. nov., alkaliphilic, chitin-utilizing haloarchaea from hypersaline alkaline lakes.</title>
        <authorList>
            <person name="Sorokin D.Y."/>
            <person name="Elcheninov A.G."/>
            <person name="Kostrikina N.A."/>
            <person name="Bale N.J."/>
            <person name="Sinninghe Damste J.S."/>
            <person name="Khijniak T.V."/>
            <person name="Kublanov I.V."/>
            <person name="Toshchakov S.V."/>
        </authorList>
    </citation>
    <scope>NUCLEOTIDE SEQUENCE [LARGE SCALE GENOMIC DNA]</scope>
    <source>
        <strain evidence="2 3">AArcht4T</strain>
    </source>
</reference>
<protein>
    <recommendedName>
        <fullName evidence="1">Halobacterial output domain-containing protein</fullName>
    </recommendedName>
</protein>
<evidence type="ECO:0000313" key="3">
    <source>
        <dbReference type="Proteomes" id="UP000282323"/>
    </source>
</evidence>
<feature type="domain" description="Halobacterial output" evidence="1">
    <location>
        <begin position="30"/>
        <end position="100"/>
    </location>
</feature>
<proteinExistence type="predicted"/>
<sequence>MDDAFDPPVSVQYDPETETYRGRFDSNVVTPSTAVSRVVASLSGEDVTDLPPLYDFIDPDALDTLCTKRTRSHRKGDCAVEFTYHGHRVRLESYGILKIEHLGSDAHNTK</sequence>
<dbReference type="OrthoDB" id="221929at2157"/>
<evidence type="ECO:0000313" key="2">
    <source>
        <dbReference type="EMBL" id="RQG91986.1"/>
    </source>
</evidence>
<dbReference type="Proteomes" id="UP000282323">
    <property type="component" value="Unassembled WGS sequence"/>
</dbReference>
<accession>A0A3N6MDU0</accession>
<dbReference type="RefSeq" id="WP_124197026.1">
    <property type="nucleotide sequence ID" value="NZ_REGA01000019.1"/>
</dbReference>
<dbReference type="Pfam" id="PF18545">
    <property type="entry name" value="HalOD1"/>
    <property type="match status" value="1"/>
</dbReference>
<dbReference type="AlphaFoldDB" id="A0A3N6MDU0"/>
<dbReference type="InterPro" id="IPR040624">
    <property type="entry name" value="HalOD1"/>
</dbReference>
<name>A0A3N6MDU0_NATCH</name>